<evidence type="ECO:0008006" key="3">
    <source>
        <dbReference type="Google" id="ProtNLM"/>
    </source>
</evidence>
<evidence type="ECO:0000313" key="2">
    <source>
        <dbReference type="Proteomes" id="UP001203212"/>
    </source>
</evidence>
<comment type="caution">
    <text evidence="1">The sequence shown here is derived from an EMBL/GenBank/DDBJ whole genome shotgun (WGS) entry which is preliminary data.</text>
</comment>
<gene>
    <name evidence="1" type="ORF">L2689_12455</name>
</gene>
<keyword evidence="2" id="KW-1185">Reference proteome</keyword>
<sequence length="246" mass="27749">MHSQAVQNFSNHILLYLFAALFFAPCSYAQSISVIALEYPPYLTEKEPEYGIAYDKLAQAFTHSPVSINAQFLSPARAHNRVDKGQWCLSFFPPISPNKDHVLVPLFKETIELKLFRLAEPEVFLGNELSGKVVAQLRMQMPKGVVKEFVDAGATLLLVDTLEQGVNLLLKNRVDYVYGDMNAIYYATEKIGFPTALIQDSALVFRRFPIGVWVNKQCKDSNFVLAQLKRQGYRPLSDLNALMPKS</sequence>
<dbReference type="EMBL" id="JAKILK010000006">
    <property type="protein sequence ID" value="MCL1118049.1"/>
    <property type="molecule type" value="Genomic_DNA"/>
</dbReference>
<organism evidence="1 2">
    <name type="scientific">Shewanella aestuarii</name>
    <dbReference type="NCBI Taxonomy" id="1028752"/>
    <lineage>
        <taxon>Bacteria</taxon>
        <taxon>Pseudomonadati</taxon>
        <taxon>Pseudomonadota</taxon>
        <taxon>Gammaproteobacteria</taxon>
        <taxon>Alteromonadales</taxon>
        <taxon>Shewanellaceae</taxon>
        <taxon>Shewanella</taxon>
    </lineage>
</organism>
<proteinExistence type="predicted"/>
<dbReference type="Proteomes" id="UP001203212">
    <property type="component" value="Unassembled WGS sequence"/>
</dbReference>
<dbReference type="RefSeq" id="WP_188841979.1">
    <property type="nucleotide sequence ID" value="NZ_BMOT01000007.1"/>
</dbReference>
<name>A0ABT0L2W6_9GAMM</name>
<protein>
    <recommendedName>
        <fullName evidence="3">Transporter substrate-binding domain-containing protein</fullName>
    </recommendedName>
</protein>
<dbReference type="SUPFAM" id="SSF53850">
    <property type="entry name" value="Periplasmic binding protein-like II"/>
    <property type="match status" value="1"/>
</dbReference>
<reference evidence="1 2" key="1">
    <citation type="submission" date="2022-01" db="EMBL/GenBank/DDBJ databases">
        <title>Whole genome-based taxonomy of the Shewanellaceae.</title>
        <authorList>
            <person name="Martin-Rodriguez A.J."/>
        </authorList>
    </citation>
    <scope>NUCLEOTIDE SEQUENCE [LARGE SCALE GENOMIC DNA]</scope>
    <source>
        <strain evidence="1 2">JCM 17801</strain>
    </source>
</reference>
<evidence type="ECO:0000313" key="1">
    <source>
        <dbReference type="EMBL" id="MCL1118049.1"/>
    </source>
</evidence>
<accession>A0ABT0L2W6</accession>